<evidence type="ECO:0000313" key="3">
    <source>
        <dbReference type="Proteomes" id="UP000562984"/>
    </source>
</evidence>
<evidence type="ECO:0000313" key="2">
    <source>
        <dbReference type="EMBL" id="NNG36936.1"/>
    </source>
</evidence>
<feature type="region of interest" description="Disordered" evidence="1">
    <location>
        <begin position="1"/>
        <end position="23"/>
    </location>
</feature>
<dbReference type="Proteomes" id="UP000562984">
    <property type="component" value="Unassembled WGS sequence"/>
</dbReference>
<feature type="compositionally biased region" description="Basic and acidic residues" evidence="1">
    <location>
        <begin position="1"/>
        <end position="16"/>
    </location>
</feature>
<protein>
    <submittedName>
        <fullName evidence="2">Uncharacterized protein</fullName>
    </submittedName>
</protein>
<evidence type="ECO:0000256" key="1">
    <source>
        <dbReference type="SAM" id="MobiDB-lite"/>
    </source>
</evidence>
<dbReference type="AlphaFoldDB" id="A0A849ABH3"/>
<reference evidence="2 3" key="1">
    <citation type="submission" date="2020-05" db="EMBL/GenBank/DDBJ databases">
        <title>Nakamurella sp. DB0629 isolated from air conditioner.</title>
        <authorList>
            <person name="Kim D.H."/>
            <person name="Kim D.-U."/>
        </authorList>
    </citation>
    <scope>NUCLEOTIDE SEQUENCE [LARGE SCALE GENOMIC DNA]</scope>
    <source>
        <strain evidence="2 3">DB0629</strain>
    </source>
</reference>
<organism evidence="2 3">
    <name type="scientific">Nakamurella aerolata</name>
    <dbReference type="NCBI Taxonomy" id="1656892"/>
    <lineage>
        <taxon>Bacteria</taxon>
        <taxon>Bacillati</taxon>
        <taxon>Actinomycetota</taxon>
        <taxon>Actinomycetes</taxon>
        <taxon>Nakamurellales</taxon>
        <taxon>Nakamurellaceae</taxon>
        <taxon>Nakamurella</taxon>
    </lineage>
</organism>
<proteinExistence type="predicted"/>
<dbReference type="EMBL" id="JABEND010000009">
    <property type="protein sequence ID" value="NNG36936.1"/>
    <property type="molecule type" value="Genomic_DNA"/>
</dbReference>
<comment type="caution">
    <text evidence="2">The sequence shown here is derived from an EMBL/GenBank/DDBJ whole genome shotgun (WGS) entry which is preliminary data.</text>
</comment>
<name>A0A849ABH3_9ACTN</name>
<keyword evidence="3" id="KW-1185">Reference proteome</keyword>
<gene>
    <name evidence="2" type="ORF">HKD39_14695</name>
</gene>
<accession>A0A849ABH3</accession>
<dbReference type="RefSeq" id="WP_171200643.1">
    <property type="nucleotide sequence ID" value="NZ_JABEND010000009.1"/>
</dbReference>
<sequence>MVAASRRDIEAEHKGLSETTPADAVHIGRQIAKATAKNKRRKTVHTVIVDIGARDVTNEEFAALQRYNDTAERRIGELWLLAQGTLRQVLEE</sequence>